<evidence type="ECO:0000313" key="1">
    <source>
        <dbReference type="EMBL" id="SBW04292.1"/>
    </source>
</evidence>
<gene>
    <name evidence="1" type="ORF">KL86DYS1_30801</name>
</gene>
<organism evidence="1">
    <name type="scientific">uncultured Dysgonomonas sp</name>
    <dbReference type="NCBI Taxonomy" id="206096"/>
    <lineage>
        <taxon>Bacteria</taxon>
        <taxon>Pseudomonadati</taxon>
        <taxon>Bacteroidota</taxon>
        <taxon>Bacteroidia</taxon>
        <taxon>Bacteroidales</taxon>
        <taxon>Dysgonomonadaceae</taxon>
        <taxon>Dysgonomonas</taxon>
        <taxon>environmental samples</taxon>
    </lineage>
</organism>
<proteinExistence type="predicted"/>
<reference evidence="1" key="1">
    <citation type="submission" date="2016-04" db="EMBL/GenBank/DDBJ databases">
        <authorList>
            <person name="Evans L.H."/>
            <person name="Alamgir A."/>
            <person name="Owens N."/>
            <person name="Weber N.D."/>
            <person name="Virtaneva K."/>
            <person name="Barbian K."/>
            <person name="Babar A."/>
            <person name="Rosenke K."/>
        </authorList>
    </citation>
    <scope>NUCLEOTIDE SEQUENCE</scope>
    <source>
        <strain evidence="1">86-1</strain>
    </source>
</reference>
<dbReference type="EMBL" id="FLUM01000003">
    <property type="protein sequence ID" value="SBW04292.1"/>
    <property type="molecule type" value="Genomic_DNA"/>
</dbReference>
<accession>A0A212JY53</accession>
<dbReference type="AlphaFoldDB" id="A0A212JY53"/>
<name>A0A212JY53_9BACT</name>
<sequence>MGVSAQSCRALPGLTFLLALPKRKQKASAKFLGDPKSFCRLNQTNGLSPRLILRRPQRIGCPACVTNARPLTPS</sequence>
<protein>
    <submittedName>
        <fullName evidence="1">Uncharacterized protein</fullName>
    </submittedName>
</protein>